<proteinExistence type="inferred from homology"/>
<feature type="domain" description="Methyltransferase type 11" evidence="4">
    <location>
        <begin position="51"/>
        <end position="152"/>
    </location>
</feature>
<dbReference type="Proteomes" id="UP001305779">
    <property type="component" value="Unassembled WGS sequence"/>
</dbReference>
<keyword evidence="3" id="KW-0808">Transferase</keyword>
<name>A0ABR0ERU2_ZASCE</name>
<dbReference type="PANTHER" id="PTHR44942:SF4">
    <property type="entry name" value="METHYLTRANSFERASE TYPE 11 DOMAIN-CONTAINING PROTEIN"/>
    <property type="match status" value="1"/>
</dbReference>
<dbReference type="InterPro" id="IPR051052">
    <property type="entry name" value="Diverse_substrate_MTase"/>
</dbReference>
<dbReference type="InterPro" id="IPR013216">
    <property type="entry name" value="Methyltransf_11"/>
</dbReference>
<sequence length="326" mass="37082">MPSEDQNDPIPNATYDWNTYAQFRPKYPPATTKLIMDYHRAHSNSLRLAHDIGSGSAIYVPTLSEYFQHVHVSDPNASNLSQARQRLDAWYAENWWKAKFSFSRTSAEEADTCVARGSVDLCTFMMAAHWTEGDGEGFVRAVGGSLAPNGTLEVVQYNPCPRVIGNERVAEKVKRLYTTYGRVITEKIPWARSLVEKNNSPLDWIHLPEGVFIQDVTKRIKINAHSRESDELFRIPGQEGLVAESRVGSEQRKYWFDEGRDQEAEGWRLEVGREWFRGHLESLRQGEFMEVYEEDLGEVERVIGEATGDGKVVVEWAVAVLLATKK</sequence>
<evidence type="ECO:0000259" key="4">
    <source>
        <dbReference type="Pfam" id="PF08241"/>
    </source>
</evidence>
<dbReference type="SUPFAM" id="SSF53335">
    <property type="entry name" value="S-adenosyl-L-methionine-dependent methyltransferases"/>
    <property type="match status" value="1"/>
</dbReference>
<evidence type="ECO:0000313" key="5">
    <source>
        <dbReference type="EMBL" id="KAK4503980.1"/>
    </source>
</evidence>
<dbReference type="Pfam" id="PF08241">
    <property type="entry name" value="Methyltransf_11"/>
    <property type="match status" value="1"/>
</dbReference>
<comment type="caution">
    <text evidence="5">The sequence shown here is derived from an EMBL/GenBank/DDBJ whole genome shotgun (WGS) entry which is preliminary data.</text>
</comment>
<protein>
    <recommendedName>
        <fullName evidence="4">Methyltransferase type 11 domain-containing protein</fullName>
    </recommendedName>
</protein>
<keyword evidence="2" id="KW-0489">Methyltransferase</keyword>
<evidence type="ECO:0000256" key="2">
    <source>
        <dbReference type="ARBA" id="ARBA00022603"/>
    </source>
</evidence>
<dbReference type="PANTHER" id="PTHR44942">
    <property type="entry name" value="METHYLTRANSF_11 DOMAIN-CONTAINING PROTEIN"/>
    <property type="match status" value="1"/>
</dbReference>
<comment type="similarity">
    <text evidence="1">Belongs to the methyltransferase superfamily.</text>
</comment>
<dbReference type="Gene3D" id="3.40.50.150">
    <property type="entry name" value="Vaccinia Virus protein VP39"/>
    <property type="match status" value="1"/>
</dbReference>
<evidence type="ECO:0000256" key="1">
    <source>
        <dbReference type="ARBA" id="ARBA00008361"/>
    </source>
</evidence>
<dbReference type="InterPro" id="IPR029063">
    <property type="entry name" value="SAM-dependent_MTases_sf"/>
</dbReference>
<evidence type="ECO:0000256" key="3">
    <source>
        <dbReference type="ARBA" id="ARBA00022679"/>
    </source>
</evidence>
<reference evidence="5 6" key="1">
    <citation type="journal article" date="2023" name="G3 (Bethesda)">
        <title>A chromosome-level genome assembly of Zasmidium syzygii isolated from banana leaves.</title>
        <authorList>
            <person name="van Westerhoven A.C."/>
            <person name="Mehrabi R."/>
            <person name="Talebi R."/>
            <person name="Steentjes M.B.F."/>
            <person name="Corcolon B."/>
            <person name="Chong P.A."/>
            <person name="Kema G.H.J."/>
            <person name="Seidl M.F."/>
        </authorList>
    </citation>
    <scope>NUCLEOTIDE SEQUENCE [LARGE SCALE GENOMIC DNA]</scope>
    <source>
        <strain evidence="5 6">P124</strain>
    </source>
</reference>
<gene>
    <name evidence="5" type="ORF">PRZ48_004895</name>
</gene>
<dbReference type="EMBL" id="JAXOVC010000003">
    <property type="protein sequence ID" value="KAK4503980.1"/>
    <property type="molecule type" value="Genomic_DNA"/>
</dbReference>
<organism evidence="5 6">
    <name type="scientific">Zasmidium cellare</name>
    <name type="common">Wine cellar mold</name>
    <name type="synonym">Racodium cellare</name>
    <dbReference type="NCBI Taxonomy" id="395010"/>
    <lineage>
        <taxon>Eukaryota</taxon>
        <taxon>Fungi</taxon>
        <taxon>Dikarya</taxon>
        <taxon>Ascomycota</taxon>
        <taxon>Pezizomycotina</taxon>
        <taxon>Dothideomycetes</taxon>
        <taxon>Dothideomycetidae</taxon>
        <taxon>Mycosphaerellales</taxon>
        <taxon>Mycosphaerellaceae</taxon>
        <taxon>Zasmidium</taxon>
    </lineage>
</organism>
<evidence type="ECO:0000313" key="6">
    <source>
        <dbReference type="Proteomes" id="UP001305779"/>
    </source>
</evidence>
<keyword evidence="6" id="KW-1185">Reference proteome</keyword>
<accession>A0ABR0ERU2</accession>